<dbReference type="OrthoDB" id="5296893at2"/>
<evidence type="ECO:0000256" key="1">
    <source>
        <dbReference type="SAM" id="MobiDB-lite"/>
    </source>
</evidence>
<accession>A0A162GIA2</accession>
<feature type="region of interest" description="Disordered" evidence="1">
    <location>
        <begin position="201"/>
        <end position="342"/>
    </location>
</feature>
<evidence type="ECO:0000256" key="2">
    <source>
        <dbReference type="SAM" id="SignalP"/>
    </source>
</evidence>
<dbReference type="EMBL" id="LUKD01000001">
    <property type="protein sequence ID" value="KYG68217.1"/>
    <property type="molecule type" value="Genomic_DNA"/>
</dbReference>
<protein>
    <submittedName>
        <fullName evidence="3">Uncharacterized protein</fullName>
    </submittedName>
</protein>
<feature type="compositionally biased region" description="Basic and acidic residues" evidence="1">
    <location>
        <begin position="201"/>
        <end position="253"/>
    </location>
</feature>
<dbReference type="Proteomes" id="UP000075799">
    <property type="component" value="Unassembled WGS sequence"/>
</dbReference>
<dbReference type="AlphaFoldDB" id="A0A162GIA2"/>
<sequence>MKNILALVLVTLTFANQAQAWGKRDRQVPPPAPHYVSREECSANLYSQLGTFESLTDQACSYGRTDFEFQRCTVELARYKFGDGKVDVAGFFCAKGVLDSRVQDCTLQLSAKVSKDYQDYFVSICSQAVNPRFAECAADMYINGGQEFENLRATTDVLRLCRNQTNFELNTCIKDGVRRGQNSDIVARACLEKHDPEIKARREAQRRAAEQARLEEQRRQQEAQRVAEQRRIEAQREAQRRAEEQRRLEEQRRQSQTQNQEQARRQEELRKQEEARKKAEEQKRKQEEDKKKGSSSSSGTSTGSTGSTSTNSGTGSTTKTEEPGVIPPPPTTTIDDLPAFDE</sequence>
<comment type="caution">
    <text evidence="3">The sequence shown here is derived from an EMBL/GenBank/DDBJ whole genome shotgun (WGS) entry which is preliminary data.</text>
</comment>
<feature type="signal peptide" evidence="2">
    <location>
        <begin position="1"/>
        <end position="20"/>
    </location>
</feature>
<reference evidence="3 4" key="1">
    <citation type="submission" date="2016-03" db="EMBL/GenBank/DDBJ databases">
        <authorList>
            <person name="Ploux O."/>
        </authorList>
    </citation>
    <scope>NUCLEOTIDE SEQUENCE [LARGE SCALE GENOMIC DNA]</scope>
    <source>
        <strain evidence="3 4">EC13</strain>
    </source>
</reference>
<keyword evidence="2" id="KW-0732">Signal</keyword>
<proteinExistence type="predicted"/>
<evidence type="ECO:0000313" key="3">
    <source>
        <dbReference type="EMBL" id="KYG68217.1"/>
    </source>
</evidence>
<feature type="compositionally biased region" description="Low complexity" evidence="1">
    <location>
        <begin position="294"/>
        <end position="318"/>
    </location>
</feature>
<feature type="chain" id="PRO_5007834753" evidence="2">
    <location>
        <begin position="21"/>
        <end position="342"/>
    </location>
</feature>
<organism evidence="3 4">
    <name type="scientific">Bdellovibrio bacteriovorus</name>
    <dbReference type="NCBI Taxonomy" id="959"/>
    <lineage>
        <taxon>Bacteria</taxon>
        <taxon>Pseudomonadati</taxon>
        <taxon>Bdellovibrionota</taxon>
        <taxon>Bdellovibrionia</taxon>
        <taxon>Bdellovibrionales</taxon>
        <taxon>Pseudobdellovibrionaceae</taxon>
        <taxon>Bdellovibrio</taxon>
    </lineage>
</organism>
<dbReference type="RefSeq" id="WP_063204915.1">
    <property type="nucleotide sequence ID" value="NZ_LUKD01000001.1"/>
</dbReference>
<gene>
    <name evidence="3" type="ORF">AZI87_02880</name>
</gene>
<evidence type="ECO:0000313" key="4">
    <source>
        <dbReference type="Proteomes" id="UP000075799"/>
    </source>
</evidence>
<feature type="compositionally biased region" description="Basic and acidic residues" evidence="1">
    <location>
        <begin position="262"/>
        <end position="292"/>
    </location>
</feature>
<name>A0A162GIA2_BDEBC</name>